<dbReference type="Proteomes" id="UP001549920">
    <property type="component" value="Unassembled WGS sequence"/>
</dbReference>
<reference evidence="4 5" key="1">
    <citation type="submission" date="2024-06" db="EMBL/GenBank/DDBJ databases">
        <title>A chromosome-level genome assembly of beet webworm, Loxostege sticticalis.</title>
        <authorList>
            <person name="Zhang Y."/>
        </authorList>
    </citation>
    <scope>NUCLEOTIDE SEQUENCE [LARGE SCALE GENOMIC DNA]</scope>
    <source>
        <strain evidence="4">AQ026</strain>
        <tissue evidence="4">Whole body</tissue>
    </source>
</reference>
<evidence type="ECO:0000313" key="4">
    <source>
        <dbReference type="EMBL" id="KAL0871747.1"/>
    </source>
</evidence>
<dbReference type="PROSITE" id="PS50158">
    <property type="entry name" value="ZF_CCHC"/>
    <property type="match status" value="1"/>
</dbReference>
<dbReference type="SMART" id="SM00343">
    <property type="entry name" value="ZnF_C2HC"/>
    <property type="match status" value="2"/>
</dbReference>
<gene>
    <name evidence="4" type="ORF">ABMA27_004250</name>
</gene>
<name>A0ABR3HMV9_LOXSC</name>
<dbReference type="EMBL" id="JBEUOH010000016">
    <property type="protein sequence ID" value="KAL0871747.1"/>
    <property type="molecule type" value="Genomic_DNA"/>
</dbReference>
<keyword evidence="1" id="KW-0862">Zinc</keyword>
<dbReference type="PANTHER" id="PTHR37984:SF5">
    <property type="entry name" value="PROTEIN NYNRIN-LIKE"/>
    <property type="match status" value="1"/>
</dbReference>
<dbReference type="PANTHER" id="PTHR37984">
    <property type="entry name" value="PROTEIN CBG26694"/>
    <property type="match status" value="1"/>
</dbReference>
<feature type="compositionally biased region" description="Low complexity" evidence="2">
    <location>
        <begin position="392"/>
        <end position="405"/>
    </location>
</feature>
<protein>
    <recommendedName>
        <fullName evidence="3">CCHC-type domain-containing protein</fullName>
    </recommendedName>
</protein>
<dbReference type="InterPro" id="IPR050951">
    <property type="entry name" value="Retrovirus_Pol_polyprotein"/>
</dbReference>
<evidence type="ECO:0000259" key="3">
    <source>
        <dbReference type="PROSITE" id="PS50158"/>
    </source>
</evidence>
<evidence type="ECO:0000313" key="5">
    <source>
        <dbReference type="Proteomes" id="UP001549920"/>
    </source>
</evidence>
<organism evidence="4 5">
    <name type="scientific">Loxostege sticticalis</name>
    <name type="common">Beet webworm moth</name>
    <dbReference type="NCBI Taxonomy" id="481309"/>
    <lineage>
        <taxon>Eukaryota</taxon>
        <taxon>Metazoa</taxon>
        <taxon>Ecdysozoa</taxon>
        <taxon>Arthropoda</taxon>
        <taxon>Hexapoda</taxon>
        <taxon>Insecta</taxon>
        <taxon>Pterygota</taxon>
        <taxon>Neoptera</taxon>
        <taxon>Endopterygota</taxon>
        <taxon>Lepidoptera</taxon>
        <taxon>Glossata</taxon>
        <taxon>Ditrysia</taxon>
        <taxon>Pyraloidea</taxon>
        <taxon>Crambidae</taxon>
        <taxon>Pyraustinae</taxon>
        <taxon>Loxostege</taxon>
    </lineage>
</organism>
<sequence>MAKVTVGILTSFSHEVQEWSVYKARLEQWFLANDVVADSDKAGTKRRAILLSNLAESTYKLVRDLALPKEVGTLSYDEVVQLFDGHFRTKKCTFAERWKFHSATQHMGEGLSEWAARVRSLATHCGFKAEHLDEQLRDRFVLGLESGPERDTLFTKDLAELTLSSALDMAEGLRCARAGAHESLQRREAQMPLQVLKVSMTAGAAAAAARAGGVQQRGPASAPASAPSGGRCSVCGYQGHQASTCRFARYKCRKCGVQGHLKRMCNQSNGQHFVERCEAVDDDDIALDNCVKSKQCLQSDNYRGNRKVDFKVDDVVLVKLFNQQKHYWARGVIDKKVGKSLYLVRVAGIDQPVKRHANQLLRYKGGDGGGFYQEEMTDEIVPAFIIPVEQSGNVNTSGNNSTPSNQVENNPDDWFDCGDDSGQADDVTAAAAPLAPECEPANTAPQQEVTTRSKRTRTVVDYKKFFLK</sequence>
<dbReference type="InterPro" id="IPR001878">
    <property type="entry name" value="Znf_CCHC"/>
</dbReference>
<evidence type="ECO:0000256" key="2">
    <source>
        <dbReference type="SAM" id="MobiDB-lite"/>
    </source>
</evidence>
<proteinExistence type="predicted"/>
<feature type="domain" description="CCHC-type" evidence="3">
    <location>
        <begin position="251"/>
        <end position="267"/>
    </location>
</feature>
<keyword evidence="1" id="KW-0863">Zinc-finger</keyword>
<dbReference type="Gene3D" id="4.10.60.10">
    <property type="entry name" value="Zinc finger, CCHC-type"/>
    <property type="match status" value="1"/>
</dbReference>
<feature type="region of interest" description="Disordered" evidence="2">
    <location>
        <begin position="392"/>
        <end position="414"/>
    </location>
</feature>
<keyword evidence="1" id="KW-0479">Metal-binding</keyword>
<keyword evidence="5" id="KW-1185">Reference proteome</keyword>
<comment type="caution">
    <text evidence="4">The sequence shown here is derived from an EMBL/GenBank/DDBJ whole genome shotgun (WGS) entry which is preliminary data.</text>
</comment>
<evidence type="ECO:0000256" key="1">
    <source>
        <dbReference type="PROSITE-ProRule" id="PRU00047"/>
    </source>
</evidence>
<accession>A0ABR3HMV9</accession>